<keyword evidence="3" id="KW-1185">Reference proteome</keyword>
<dbReference type="EMBL" id="BONE01000052">
    <property type="protein sequence ID" value="GIF76012.1"/>
    <property type="molecule type" value="Genomic_DNA"/>
</dbReference>
<feature type="region of interest" description="Disordered" evidence="1">
    <location>
        <begin position="93"/>
        <end position="114"/>
    </location>
</feature>
<evidence type="ECO:0000313" key="3">
    <source>
        <dbReference type="Proteomes" id="UP000604117"/>
    </source>
</evidence>
<proteinExistence type="predicted"/>
<reference evidence="2 3" key="1">
    <citation type="submission" date="2021-01" db="EMBL/GenBank/DDBJ databases">
        <title>Whole genome shotgun sequence of Asanoa siamensis NBRC 107932.</title>
        <authorList>
            <person name="Komaki H."/>
            <person name="Tamura T."/>
        </authorList>
    </citation>
    <scope>NUCLEOTIDE SEQUENCE [LARGE SCALE GENOMIC DNA]</scope>
    <source>
        <strain evidence="2 3">NBRC 107932</strain>
    </source>
</reference>
<protein>
    <submittedName>
        <fullName evidence="2">Uncharacterized protein</fullName>
    </submittedName>
</protein>
<gene>
    <name evidence="2" type="ORF">Asi02nite_55300</name>
</gene>
<evidence type="ECO:0000256" key="1">
    <source>
        <dbReference type="SAM" id="MobiDB-lite"/>
    </source>
</evidence>
<sequence>MAVEVDGVTHPFDRATRIATRCGDRKSSRYGRPTAAPPGDAFWRFWNASAPAKLGGIRIAAFPLLASALTDRLIARFTTAGCWPGRWPTRPACRPGWSSRRTAGREHGGGHDERLVRGAERDRAGLRQRAGPTGLMGRVAAASRSLAYGCTALRP</sequence>
<accession>A0ABQ4CYT6</accession>
<organism evidence="2 3">
    <name type="scientific">Asanoa siamensis</name>
    <dbReference type="NCBI Taxonomy" id="926357"/>
    <lineage>
        <taxon>Bacteria</taxon>
        <taxon>Bacillati</taxon>
        <taxon>Actinomycetota</taxon>
        <taxon>Actinomycetes</taxon>
        <taxon>Micromonosporales</taxon>
        <taxon>Micromonosporaceae</taxon>
        <taxon>Asanoa</taxon>
    </lineage>
</organism>
<dbReference type="Proteomes" id="UP000604117">
    <property type="component" value="Unassembled WGS sequence"/>
</dbReference>
<feature type="compositionally biased region" description="Basic and acidic residues" evidence="1">
    <location>
        <begin position="103"/>
        <end position="114"/>
    </location>
</feature>
<name>A0ABQ4CYT6_9ACTN</name>
<evidence type="ECO:0000313" key="2">
    <source>
        <dbReference type="EMBL" id="GIF76012.1"/>
    </source>
</evidence>
<comment type="caution">
    <text evidence="2">The sequence shown here is derived from an EMBL/GenBank/DDBJ whole genome shotgun (WGS) entry which is preliminary data.</text>
</comment>